<evidence type="ECO:0000313" key="1">
    <source>
        <dbReference type="EMBL" id="MEQ2293742.1"/>
    </source>
</evidence>
<sequence>MIELLFSCYYQAVRITSVQHVYLCLTQNHSSGSVFLLRVNGHIIQLQVADDPIDCQALAGRRWSVVFVEEGIGPQPSVAGNEALMTNGETWTSRGLNNEPHLSVDRLTHKESLSVASRETII</sequence>
<gene>
    <name evidence="1" type="ORF">AMECASPLE_036609</name>
</gene>
<keyword evidence="2" id="KW-1185">Reference proteome</keyword>
<evidence type="ECO:0000313" key="2">
    <source>
        <dbReference type="Proteomes" id="UP001469553"/>
    </source>
</evidence>
<dbReference type="EMBL" id="JAHRIP010034073">
    <property type="protein sequence ID" value="MEQ2293742.1"/>
    <property type="molecule type" value="Genomic_DNA"/>
</dbReference>
<accession>A0ABV0YIS2</accession>
<name>A0ABV0YIS2_9TELE</name>
<dbReference type="Proteomes" id="UP001469553">
    <property type="component" value="Unassembled WGS sequence"/>
</dbReference>
<reference evidence="1 2" key="1">
    <citation type="submission" date="2021-06" db="EMBL/GenBank/DDBJ databases">
        <authorList>
            <person name="Palmer J.M."/>
        </authorList>
    </citation>
    <scope>NUCLEOTIDE SEQUENCE [LARGE SCALE GENOMIC DNA]</scope>
    <source>
        <strain evidence="1 2">AS_MEX2019</strain>
        <tissue evidence="1">Muscle</tissue>
    </source>
</reference>
<protein>
    <submittedName>
        <fullName evidence="1">Uncharacterized protein</fullName>
    </submittedName>
</protein>
<organism evidence="1 2">
    <name type="scientific">Ameca splendens</name>
    <dbReference type="NCBI Taxonomy" id="208324"/>
    <lineage>
        <taxon>Eukaryota</taxon>
        <taxon>Metazoa</taxon>
        <taxon>Chordata</taxon>
        <taxon>Craniata</taxon>
        <taxon>Vertebrata</taxon>
        <taxon>Euteleostomi</taxon>
        <taxon>Actinopterygii</taxon>
        <taxon>Neopterygii</taxon>
        <taxon>Teleostei</taxon>
        <taxon>Neoteleostei</taxon>
        <taxon>Acanthomorphata</taxon>
        <taxon>Ovalentaria</taxon>
        <taxon>Atherinomorphae</taxon>
        <taxon>Cyprinodontiformes</taxon>
        <taxon>Goodeidae</taxon>
        <taxon>Ameca</taxon>
    </lineage>
</organism>
<comment type="caution">
    <text evidence="1">The sequence shown here is derived from an EMBL/GenBank/DDBJ whole genome shotgun (WGS) entry which is preliminary data.</text>
</comment>
<proteinExistence type="predicted"/>